<keyword evidence="1" id="KW-0472">Membrane</keyword>
<keyword evidence="3" id="KW-1185">Reference proteome</keyword>
<feature type="transmembrane region" description="Helical" evidence="1">
    <location>
        <begin position="227"/>
        <end position="246"/>
    </location>
</feature>
<evidence type="ECO:0000313" key="3">
    <source>
        <dbReference type="Proteomes" id="UP000248745"/>
    </source>
</evidence>
<evidence type="ECO:0000256" key="1">
    <source>
        <dbReference type="SAM" id="Phobius"/>
    </source>
</evidence>
<feature type="transmembrane region" description="Helical" evidence="1">
    <location>
        <begin position="332"/>
        <end position="352"/>
    </location>
</feature>
<feature type="transmembrane region" description="Helical" evidence="1">
    <location>
        <begin position="307"/>
        <end position="326"/>
    </location>
</feature>
<organism evidence="2 3">
    <name type="scientific">Taibaiella soli</name>
    <dbReference type="NCBI Taxonomy" id="1649169"/>
    <lineage>
        <taxon>Bacteria</taxon>
        <taxon>Pseudomonadati</taxon>
        <taxon>Bacteroidota</taxon>
        <taxon>Chitinophagia</taxon>
        <taxon>Chitinophagales</taxon>
        <taxon>Chitinophagaceae</taxon>
        <taxon>Taibaiella</taxon>
    </lineage>
</organism>
<feature type="transmembrane region" description="Helical" evidence="1">
    <location>
        <begin position="95"/>
        <end position="114"/>
    </location>
</feature>
<evidence type="ECO:0008006" key="4">
    <source>
        <dbReference type="Google" id="ProtNLM"/>
    </source>
</evidence>
<feature type="transmembrane region" description="Helical" evidence="1">
    <location>
        <begin position="120"/>
        <end position="142"/>
    </location>
</feature>
<sequence>MDHKVAVYDASGYYLYLPAVFIYHDLPSLEFYPEVNRKYNLSDQEWYGIYKQPSTGRKLNKYPVGVALGELPLFFVAHTVCLLNHEYPPDGYSVPYQFCISFSTLFWCIIGLWFTGKLLAAFFSENVAAITLFFLAFGTNIYAYTCTSSGMSHLLVFAQFAILLWYCYKWLQTRRPAHLYIQGLLLGWIAITRPVDVFIAIIPLLWMTGTALKEQDFKQQLKENLKYLLGGMLCGLFVLLLQLGYWKYVTGHWVYYSYEGEGFNFDKPHIVDGLFSYYKGWFVYTPVVLFALFGLFFLNARSKALRIPIIIYLCVIIYVVFSWYYWSYGWGFGCRALIESLVVVAIPFAALIDRIKRSRTAAQMLACIIGCLLVALNIFQTHQYASNTLPEGITKEYYWRVFLKMNATDEDRAALRKMPVR</sequence>
<proteinExistence type="predicted"/>
<keyword evidence="1" id="KW-1133">Transmembrane helix</keyword>
<feature type="transmembrane region" description="Helical" evidence="1">
    <location>
        <begin position="62"/>
        <end position="83"/>
    </location>
</feature>
<keyword evidence="1" id="KW-0812">Transmembrane</keyword>
<name>A0A2W2C1G3_9BACT</name>
<reference evidence="2 3" key="1">
    <citation type="submission" date="2018-06" db="EMBL/GenBank/DDBJ databases">
        <title>Mucibacter soli gen. nov., sp. nov., a new member of the family Chitinophagaceae producing mucin.</title>
        <authorList>
            <person name="Kim M.-K."/>
            <person name="Park S."/>
            <person name="Kim T.-S."/>
            <person name="Joung Y."/>
            <person name="Han J.-H."/>
            <person name="Kim S.B."/>
        </authorList>
    </citation>
    <scope>NUCLEOTIDE SEQUENCE [LARGE SCALE GENOMIC DNA]</scope>
    <source>
        <strain evidence="2 3">R1-15</strain>
    </source>
</reference>
<evidence type="ECO:0000313" key="2">
    <source>
        <dbReference type="EMBL" id="PZF73883.1"/>
    </source>
</evidence>
<dbReference type="Proteomes" id="UP000248745">
    <property type="component" value="Unassembled WGS sequence"/>
</dbReference>
<comment type="caution">
    <text evidence="2">The sequence shown here is derived from an EMBL/GenBank/DDBJ whole genome shotgun (WGS) entry which is preliminary data.</text>
</comment>
<dbReference type="AlphaFoldDB" id="A0A2W2C1G3"/>
<dbReference type="EMBL" id="QKTW01000009">
    <property type="protein sequence ID" value="PZF73883.1"/>
    <property type="molecule type" value="Genomic_DNA"/>
</dbReference>
<feature type="transmembrane region" description="Helical" evidence="1">
    <location>
        <begin position="281"/>
        <end position="300"/>
    </location>
</feature>
<feature type="transmembrane region" description="Helical" evidence="1">
    <location>
        <begin position="361"/>
        <end position="379"/>
    </location>
</feature>
<feature type="transmembrane region" description="Helical" evidence="1">
    <location>
        <begin position="183"/>
        <end position="206"/>
    </location>
</feature>
<gene>
    <name evidence="2" type="ORF">DN068_05955</name>
</gene>
<protein>
    <recommendedName>
        <fullName evidence="4">Glycosyltransferase RgtA/B/C/D-like domain-containing protein</fullName>
    </recommendedName>
</protein>
<accession>A0A2W2C1G3</accession>